<name>A0A7R9M746_9ACAR</name>
<dbReference type="FunFam" id="2.40.70.10:FF:000044">
    <property type="entry name" value="Lysosomal aspartic protease"/>
    <property type="match status" value="1"/>
</dbReference>
<evidence type="ECO:0000256" key="10">
    <source>
        <dbReference type="RuleBase" id="RU000454"/>
    </source>
</evidence>
<dbReference type="InterPro" id="IPR021109">
    <property type="entry name" value="Peptidase_aspartic_dom_sf"/>
</dbReference>
<evidence type="ECO:0000256" key="2">
    <source>
        <dbReference type="ARBA" id="ARBA00022670"/>
    </source>
</evidence>
<dbReference type="Gene3D" id="2.40.70.10">
    <property type="entry name" value="Acid Proteases"/>
    <property type="match status" value="2"/>
</dbReference>
<evidence type="ECO:0000313" key="13">
    <source>
        <dbReference type="EMBL" id="CAD7654820.1"/>
    </source>
</evidence>
<feature type="disulfide bond" evidence="9">
    <location>
        <begin position="109"/>
        <end position="116"/>
    </location>
</feature>
<keyword evidence="4 10" id="KW-0064">Aspartyl protease</keyword>
<dbReference type="SUPFAM" id="SSF50630">
    <property type="entry name" value="Acid proteases"/>
    <property type="match status" value="1"/>
</dbReference>
<dbReference type="Pfam" id="PF00026">
    <property type="entry name" value="Asp"/>
    <property type="match status" value="1"/>
</dbReference>
<dbReference type="PANTHER" id="PTHR47966:SF51">
    <property type="entry name" value="BETA-SITE APP-CLEAVING ENZYME, ISOFORM A-RELATED"/>
    <property type="match status" value="1"/>
</dbReference>
<evidence type="ECO:0000256" key="11">
    <source>
        <dbReference type="SAM" id="SignalP"/>
    </source>
</evidence>
<gene>
    <name evidence="13" type="ORF">ONB1V03_LOCUS11465</name>
</gene>
<keyword evidence="3 11" id="KW-0732">Signal</keyword>
<feature type="active site" evidence="8">
    <location>
        <position position="284"/>
    </location>
</feature>
<sequence length="399" mass="42965">MRALVALVLCVFVTPGLTDNASPPLLRVPLHEMQSVRSHLHEVGTAVKFALPLHHLKHYRHSLQPIPEPLSNYLDAQYYGVISLGTPGQSFKVVFDTGSSNLWIPSKTCKWTDIACLLHNKYDSKKSSTYKKNGTALEIRYGSGSMKGFLSTDVLGIGSAQITDQTFGEATSEPGIAFVAAKFDGILGLGFDTISVDGVTTVFNNMIKQGLVSDPIFSFYLNRDTGSSPGGEIIFGGSDPDHYSGNFTYVSVEKPGYWQFTMDGVAVGDSNVQFCANGCQAIADTGTSLIAGPSDEIANLNKLIGATPIAMGEYLVKCDDIDKLPEISFTIGGKAFSLKGSQYVLKVTQFGKTMCISGFIGLDVPPPMGPLWILGDVFIGPYYTEFDFGNKRVGFAPTV</sequence>
<organism evidence="13">
    <name type="scientific">Oppiella nova</name>
    <dbReference type="NCBI Taxonomy" id="334625"/>
    <lineage>
        <taxon>Eukaryota</taxon>
        <taxon>Metazoa</taxon>
        <taxon>Ecdysozoa</taxon>
        <taxon>Arthropoda</taxon>
        <taxon>Chelicerata</taxon>
        <taxon>Arachnida</taxon>
        <taxon>Acari</taxon>
        <taxon>Acariformes</taxon>
        <taxon>Sarcoptiformes</taxon>
        <taxon>Oribatida</taxon>
        <taxon>Brachypylina</taxon>
        <taxon>Oppioidea</taxon>
        <taxon>Oppiidae</taxon>
        <taxon>Oppiella</taxon>
    </lineage>
</organism>
<evidence type="ECO:0000256" key="5">
    <source>
        <dbReference type="ARBA" id="ARBA00022801"/>
    </source>
</evidence>
<dbReference type="OrthoDB" id="771136at2759"/>
<evidence type="ECO:0000256" key="9">
    <source>
        <dbReference type="PIRSR" id="PIRSR601461-2"/>
    </source>
</evidence>
<comment type="similarity">
    <text evidence="1 10">Belongs to the peptidase A1 family.</text>
</comment>
<dbReference type="AlphaFoldDB" id="A0A7R9M746"/>
<evidence type="ECO:0000256" key="8">
    <source>
        <dbReference type="PIRSR" id="PIRSR601461-1"/>
    </source>
</evidence>
<keyword evidence="7" id="KW-0325">Glycoprotein</keyword>
<evidence type="ECO:0000256" key="3">
    <source>
        <dbReference type="ARBA" id="ARBA00022729"/>
    </source>
</evidence>
<dbReference type="InterPro" id="IPR001969">
    <property type="entry name" value="Aspartic_peptidase_AS"/>
</dbReference>
<feature type="domain" description="Peptidase A1" evidence="12">
    <location>
        <begin position="78"/>
        <end position="396"/>
    </location>
</feature>
<evidence type="ECO:0000256" key="7">
    <source>
        <dbReference type="ARBA" id="ARBA00023180"/>
    </source>
</evidence>
<accession>A0A7R9M746</accession>
<reference evidence="13" key="1">
    <citation type="submission" date="2020-11" db="EMBL/GenBank/DDBJ databases">
        <authorList>
            <person name="Tran Van P."/>
        </authorList>
    </citation>
    <scope>NUCLEOTIDE SEQUENCE</scope>
</reference>
<protein>
    <recommendedName>
        <fullName evidence="12">Peptidase A1 domain-containing protein</fullName>
    </recommendedName>
</protein>
<evidence type="ECO:0000259" key="12">
    <source>
        <dbReference type="PROSITE" id="PS51767"/>
    </source>
</evidence>
<dbReference type="Proteomes" id="UP000728032">
    <property type="component" value="Unassembled WGS sequence"/>
</dbReference>
<proteinExistence type="inferred from homology"/>
<dbReference type="PRINTS" id="PR00792">
    <property type="entry name" value="PEPSIN"/>
</dbReference>
<evidence type="ECO:0000256" key="1">
    <source>
        <dbReference type="ARBA" id="ARBA00007447"/>
    </source>
</evidence>
<dbReference type="EMBL" id="CAJPVJ010008558">
    <property type="protein sequence ID" value="CAG2172007.1"/>
    <property type="molecule type" value="Genomic_DNA"/>
</dbReference>
<feature type="signal peptide" evidence="11">
    <location>
        <begin position="1"/>
        <end position="18"/>
    </location>
</feature>
<dbReference type="GO" id="GO:0005764">
    <property type="term" value="C:lysosome"/>
    <property type="evidence" value="ECO:0007669"/>
    <property type="project" value="TreeGrafter"/>
</dbReference>
<feature type="active site" evidence="8">
    <location>
        <position position="96"/>
    </location>
</feature>
<evidence type="ECO:0000256" key="6">
    <source>
        <dbReference type="ARBA" id="ARBA00023157"/>
    </source>
</evidence>
<keyword evidence="5 10" id="KW-0378">Hydrolase</keyword>
<dbReference type="PANTHER" id="PTHR47966">
    <property type="entry name" value="BETA-SITE APP-CLEAVING ENZYME, ISOFORM A-RELATED"/>
    <property type="match status" value="1"/>
</dbReference>
<keyword evidence="2 10" id="KW-0645">Protease</keyword>
<dbReference type="EMBL" id="OC923383">
    <property type="protein sequence ID" value="CAD7654820.1"/>
    <property type="molecule type" value="Genomic_DNA"/>
</dbReference>
<dbReference type="InterPro" id="IPR001461">
    <property type="entry name" value="Aspartic_peptidase_A1"/>
</dbReference>
<dbReference type="GO" id="GO:0004190">
    <property type="term" value="F:aspartic-type endopeptidase activity"/>
    <property type="evidence" value="ECO:0007669"/>
    <property type="project" value="UniProtKB-KW"/>
</dbReference>
<dbReference type="FunFam" id="2.40.70.10:FF:000009">
    <property type="entry name" value="Aspartic proteinase A1"/>
    <property type="match status" value="1"/>
</dbReference>
<dbReference type="PROSITE" id="PS51767">
    <property type="entry name" value="PEPTIDASE_A1"/>
    <property type="match status" value="1"/>
</dbReference>
<feature type="chain" id="PRO_5035592236" description="Peptidase A1 domain-containing protein" evidence="11">
    <location>
        <begin position="19"/>
        <end position="399"/>
    </location>
</feature>
<dbReference type="PROSITE" id="PS00141">
    <property type="entry name" value="ASP_PROTEASE"/>
    <property type="match status" value="2"/>
</dbReference>
<keyword evidence="14" id="KW-1185">Reference proteome</keyword>
<dbReference type="InterPro" id="IPR033121">
    <property type="entry name" value="PEPTIDASE_A1"/>
</dbReference>
<keyword evidence="6 9" id="KW-1015">Disulfide bond</keyword>
<evidence type="ECO:0000313" key="14">
    <source>
        <dbReference type="Proteomes" id="UP000728032"/>
    </source>
</evidence>
<dbReference type="GO" id="GO:0006508">
    <property type="term" value="P:proteolysis"/>
    <property type="evidence" value="ECO:0007669"/>
    <property type="project" value="UniProtKB-KW"/>
</dbReference>
<evidence type="ECO:0000256" key="4">
    <source>
        <dbReference type="ARBA" id="ARBA00022750"/>
    </source>
</evidence>